<feature type="compositionally biased region" description="Polar residues" evidence="7">
    <location>
        <begin position="1"/>
        <end position="11"/>
    </location>
</feature>
<keyword evidence="9" id="KW-1185">Reference proteome</keyword>
<organism evidence="8 9">
    <name type="scientific">Bifidobacterium bohemicum DSM 22767</name>
    <dbReference type="NCBI Taxonomy" id="1437606"/>
    <lineage>
        <taxon>Bacteria</taxon>
        <taxon>Bacillati</taxon>
        <taxon>Actinomycetota</taxon>
        <taxon>Actinomycetes</taxon>
        <taxon>Bifidobacteriales</taxon>
        <taxon>Bifidobacteriaceae</taxon>
        <taxon>Bifidobacterium</taxon>
    </lineage>
</organism>
<keyword evidence="4 6" id="KW-1133">Transmembrane helix</keyword>
<name>A0A086ZG59_9BIFI</name>
<dbReference type="STRING" id="1437606.BBOH_1082"/>
<protein>
    <submittedName>
        <fullName evidence="8">Integral membrane protein</fullName>
    </submittedName>
</protein>
<accession>A0A086ZG59</accession>
<dbReference type="GO" id="GO:0005886">
    <property type="term" value="C:plasma membrane"/>
    <property type="evidence" value="ECO:0007669"/>
    <property type="project" value="TreeGrafter"/>
</dbReference>
<feature type="transmembrane region" description="Helical" evidence="6">
    <location>
        <begin position="194"/>
        <end position="213"/>
    </location>
</feature>
<feature type="compositionally biased region" description="Low complexity" evidence="7">
    <location>
        <begin position="32"/>
        <end position="68"/>
    </location>
</feature>
<comment type="similarity">
    <text evidence="2 6">Belongs to the BI1 family.</text>
</comment>
<sequence>MAFGNNTNGDGTPQMPYGDINIQNQKSMNPVQPYGQPQNQPYGQPQNTYYTQPQTQQYPAPQGQPYAGTRYTPGMNRSGATPTATMNANTAYTFERARHISVAKAYGEMTLGLLLTAVVAIVSASSGALPKFVEATGTVGWIGLAIVQFAIAIVLGARIQKLKTSTARILFYAYAALTGFTLASIFFAYTLQSIGVALIMTVAFFFVLTMFALTTKLDMLKAGPILMVALLTLVIGEVVMMFIAPSNTMLMVTAGIGLIIFAGLTMYDAQQTRALYAQAAYSFNGDTTVLDKISILCSLNLYLDFVNMFLYLLQLFGSSDD</sequence>
<evidence type="ECO:0000313" key="8">
    <source>
        <dbReference type="EMBL" id="KFI45509.1"/>
    </source>
</evidence>
<evidence type="ECO:0000256" key="1">
    <source>
        <dbReference type="ARBA" id="ARBA00004141"/>
    </source>
</evidence>
<dbReference type="Proteomes" id="UP000029096">
    <property type="component" value="Unassembled WGS sequence"/>
</dbReference>
<dbReference type="InterPro" id="IPR006214">
    <property type="entry name" value="Bax_inhibitor_1-related"/>
</dbReference>
<dbReference type="eggNOG" id="COG0670">
    <property type="taxonomic scope" value="Bacteria"/>
</dbReference>
<dbReference type="PANTHER" id="PTHR23291">
    <property type="entry name" value="BAX INHIBITOR-RELATED"/>
    <property type="match status" value="1"/>
</dbReference>
<feature type="compositionally biased region" description="Polar residues" evidence="7">
    <location>
        <begin position="21"/>
        <end position="30"/>
    </location>
</feature>
<feature type="transmembrane region" description="Helical" evidence="6">
    <location>
        <begin position="138"/>
        <end position="157"/>
    </location>
</feature>
<evidence type="ECO:0000313" key="9">
    <source>
        <dbReference type="Proteomes" id="UP000029096"/>
    </source>
</evidence>
<feature type="transmembrane region" description="Helical" evidence="6">
    <location>
        <begin position="169"/>
        <end position="188"/>
    </location>
</feature>
<dbReference type="PANTHER" id="PTHR23291:SF50">
    <property type="entry name" value="PROTEIN LIFEGUARD 4"/>
    <property type="match status" value="1"/>
</dbReference>
<keyword evidence="5 6" id="KW-0472">Membrane</keyword>
<dbReference type="RefSeq" id="WP_074428466.1">
    <property type="nucleotide sequence ID" value="NZ_JDUS01000005.1"/>
</dbReference>
<feature type="region of interest" description="Disordered" evidence="7">
    <location>
        <begin position="1"/>
        <end position="71"/>
    </location>
</feature>
<evidence type="ECO:0000256" key="2">
    <source>
        <dbReference type="ARBA" id="ARBA00010350"/>
    </source>
</evidence>
<evidence type="ECO:0000256" key="3">
    <source>
        <dbReference type="ARBA" id="ARBA00022692"/>
    </source>
</evidence>
<evidence type="ECO:0000256" key="6">
    <source>
        <dbReference type="RuleBase" id="RU004379"/>
    </source>
</evidence>
<gene>
    <name evidence="8" type="ORF">BBOH_1082</name>
</gene>
<keyword evidence="3 6" id="KW-0812">Transmembrane</keyword>
<reference evidence="8 9" key="1">
    <citation type="submission" date="2014-03" db="EMBL/GenBank/DDBJ databases">
        <title>Genomics of Bifidobacteria.</title>
        <authorList>
            <person name="Ventura M."/>
            <person name="Milani C."/>
            <person name="Lugli G.A."/>
        </authorList>
    </citation>
    <scope>NUCLEOTIDE SEQUENCE [LARGE SCALE GENOMIC DNA]</scope>
    <source>
        <strain evidence="8 9">DSM 22767</strain>
    </source>
</reference>
<proteinExistence type="inferred from homology"/>
<dbReference type="Pfam" id="PF01027">
    <property type="entry name" value="Bax1-I"/>
    <property type="match status" value="1"/>
</dbReference>
<feature type="transmembrane region" description="Helical" evidence="6">
    <location>
        <begin position="105"/>
        <end position="126"/>
    </location>
</feature>
<dbReference type="AlphaFoldDB" id="A0A086ZG59"/>
<evidence type="ECO:0000256" key="7">
    <source>
        <dbReference type="SAM" id="MobiDB-lite"/>
    </source>
</evidence>
<dbReference type="EMBL" id="JGYP01000002">
    <property type="protein sequence ID" value="KFI45509.1"/>
    <property type="molecule type" value="Genomic_DNA"/>
</dbReference>
<feature type="transmembrane region" description="Helical" evidence="6">
    <location>
        <begin position="249"/>
        <end position="267"/>
    </location>
</feature>
<comment type="caution">
    <text evidence="8">The sequence shown here is derived from an EMBL/GenBank/DDBJ whole genome shotgun (WGS) entry which is preliminary data.</text>
</comment>
<dbReference type="CDD" id="cd10432">
    <property type="entry name" value="BI-1-like_bacterial"/>
    <property type="match status" value="1"/>
</dbReference>
<comment type="subcellular location">
    <subcellularLocation>
        <location evidence="1">Membrane</location>
        <topology evidence="1">Multi-pass membrane protein</topology>
    </subcellularLocation>
</comment>
<evidence type="ECO:0000256" key="5">
    <source>
        <dbReference type="ARBA" id="ARBA00023136"/>
    </source>
</evidence>
<feature type="transmembrane region" description="Helical" evidence="6">
    <location>
        <begin position="225"/>
        <end position="243"/>
    </location>
</feature>
<evidence type="ECO:0000256" key="4">
    <source>
        <dbReference type="ARBA" id="ARBA00022989"/>
    </source>
</evidence>